<organism evidence="2">
    <name type="scientific">marine sediment metagenome</name>
    <dbReference type="NCBI Taxonomy" id="412755"/>
    <lineage>
        <taxon>unclassified sequences</taxon>
        <taxon>metagenomes</taxon>
        <taxon>ecological metagenomes</taxon>
    </lineage>
</organism>
<name>A0A0F9DIW1_9ZZZZ</name>
<gene>
    <name evidence="3" type="ORF">LCGC14_1602470</name>
    <name evidence="2" type="ORF">LCGC14_2193770</name>
</gene>
<evidence type="ECO:0000256" key="1">
    <source>
        <dbReference type="SAM" id="MobiDB-lite"/>
    </source>
</evidence>
<proteinExistence type="predicted"/>
<feature type="non-terminal residue" evidence="2">
    <location>
        <position position="21"/>
    </location>
</feature>
<dbReference type="EMBL" id="LAZR01012869">
    <property type="protein sequence ID" value="KKM24706.1"/>
    <property type="molecule type" value="Genomic_DNA"/>
</dbReference>
<protein>
    <submittedName>
        <fullName evidence="2">Uncharacterized protein</fullName>
    </submittedName>
</protein>
<evidence type="ECO:0000313" key="2">
    <source>
        <dbReference type="EMBL" id="KKL61589.1"/>
    </source>
</evidence>
<evidence type="ECO:0000313" key="3">
    <source>
        <dbReference type="EMBL" id="KKM24706.1"/>
    </source>
</evidence>
<accession>A0A0F9DIW1</accession>
<feature type="region of interest" description="Disordered" evidence="1">
    <location>
        <begin position="1"/>
        <end position="21"/>
    </location>
</feature>
<reference evidence="2" key="1">
    <citation type="journal article" date="2015" name="Nature">
        <title>Complex archaea that bridge the gap between prokaryotes and eukaryotes.</title>
        <authorList>
            <person name="Spang A."/>
            <person name="Saw J.H."/>
            <person name="Jorgensen S.L."/>
            <person name="Zaremba-Niedzwiedzka K."/>
            <person name="Martijn J."/>
            <person name="Lind A.E."/>
            <person name="van Eijk R."/>
            <person name="Schleper C."/>
            <person name="Guy L."/>
            <person name="Ettema T.J."/>
        </authorList>
    </citation>
    <scope>NUCLEOTIDE SEQUENCE</scope>
</reference>
<sequence>MSTEKKNDGGLDDIYQKITTG</sequence>
<dbReference type="AlphaFoldDB" id="A0A0F9DIW1"/>
<comment type="caution">
    <text evidence="2">The sequence shown here is derived from an EMBL/GenBank/DDBJ whole genome shotgun (WGS) entry which is preliminary data.</text>
</comment>
<dbReference type="EMBL" id="LAZR01028774">
    <property type="protein sequence ID" value="KKL61589.1"/>
    <property type="molecule type" value="Genomic_DNA"/>
</dbReference>